<sequence>MKKCNQKIEYVNIQHCLIRTKTFKLLEAVILEIIWKRVGNLKDAFPESILYLEKVSGISRHTIKVYMKKFETLNIIYFKDGKYFFKCDYNVFKERLHDMERKNQSNVNSKKEYFQTYTCYHFEVAQQLEITEMQFFFLDIHIGVFRRLGYGTSPREYIMDILNIQKSYYFKLKNELFEKGYLEFYRYPDLIMVNDSVIRSIGKVRN</sequence>
<gene>
    <name evidence="1" type="ORF">ACFFVK_06140</name>
</gene>
<comment type="caution">
    <text evidence="1">The sequence shown here is derived from an EMBL/GenBank/DDBJ whole genome shotgun (WGS) entry which is preliminary data.</text>
</comment>
<proteinExistence type="predicted"/>
<dbReference type="EMBL" id="JBHMFE010000009">
    <property type="protein sequence ID" value="MFB9108152.1"/>
    <property type="molecule type" value="Genomic_DNA"/>
</dbReference>
<name>A0ABV5H8C5_9FLAO</name>
<dbReference type="RefSeq" id="WP_278010984.1">
    <property type="nucleotide sequence ID" value="NZ_CP121112.1"/>
</dbReference>
<evidence type="ECO:0000313" key="2">
    <source>
        <dbReference type="Proteomes" id="UP001589562"/>
    </source>
</evidence>
<organism evidence="1 2">
    <name type="scientific">Flavobacterium gyeonganense</name>
    <dbReference type="NCBI Taxonomy" id="1310418"/>
    <lineage>
        <taxon>Bacteria</taxon>
        <taxon>Pseudomonadati</taxon>
        <taxon>Bacteroidota</taxon>
        <taxon>Flavobacteriia</taxon>
        <taxon>Flavobacteriales</taxon>
        <taxon>Flavobacteriaceae</taxon>
        <taxon>Flavobacterium</taxon>
    </lineage>
</organism>
<reference evidence="1 2" key="1">
    <citation type="submission" date="2024-09" db="EMBL/GenBank/DDBJ databases">
        <authorList>
            <person name="Sun Q."/>
            <person name="Mori K."/>
        </authorList>
    </citation>
    <scope>NUCLEOTIDE SEQUENCE [LARGE SCALE GENOMIC DNA]</scope>
    <source>
        <strain evidence="1 2">CECT 8365</strain>
    </source>
</reference>
<protein>
    <submittedName>
        <fullName evidence="1">Uncharacterized protein</fullName>
    </submittedName>
</protein>
<keyword evidence="2" id="KW-1185">Reference proteome</keyword>
<evidence type="ECO:0000313" key="1">
    <source>
        <dbReference type="EMBL" id="MFB9108152.1"/>
    </source>
</evidence>
<accession>A0ABV5H8C5</accession>
<dbReference type="Proteomes" id="UP001589562">
    <property type="component" value="Unassembled WGS sequence"/>
</dbReference>